<accession>A0A1I7Y9R3</accession>
<protein>
    <submittedName>
        <fullName evidence="2">Secreted protein</fullName>
    </submittedName>
</protein>
<dbReference type="AlphaFoldDB" id="A0A1I7Y9R3"/>
<name>A0A1I7Y9R3_9BILA</name>
<dbReference type="WBParaSite" id="L893_g1418.t1">
    <property type="protein sequence ID" value="L893_g1418.t1"/>
    <property type="gene ID" value="L893_g1418"/>
</dbReference>
<evidence type="ECO:0000313" key="2">
    <source>
        <dbReference type="WBParaSite" id="L893_g1418.t1"/>
    </source>
</evidence>
<sequence length="108" mass="12648">MLYLILPCAYLFTKLGPWLNFYPCSSSFNTEAHDISHFRKAWHHRFTWNNQSRSLKGRKCILATRNLYCVNQIVARILQSNLCASQHCGLIFVSHRRRGQHNDGHMSL</sequence>
<dbReference type="Proteomes" id="UP000095287">
    <property type="component" value="Unplaced"/>
</dbReference>
<reference evidence="2" key="1">
    <citation type="submission" date="2016-11" db="UniProtKB">
        <authorList>
            <consortium name="WormBaseParasite"/>
        </authorList>
    </citation>
    <scope>IDENTIFICATION</scope>
</reference>
<organism evidence="1 2">
    <name type="scientific">Steinernema glaseri</name>
    <dbReference type="NCBI Taxonomy" id="37863"/>
    <lineage>
        <taxon>Eukaryota</taxon>
        <taxon>Metazoa</taxon>
        <taxon>Ecdysozoa</taxon>
        <taxon>Nematoda</taxon>
        <taxon>Chromadorea</taxon>
        <taxon>Rhabditida</taxon>
        <taxon>Tylenchina</taxon>
        <taxon>Panagrolaimomorpha</taxon>
        <taxon>Strongyloidoidea</taxon>
        <taxon>Steinernematidae</taxon>
        <taxon>Steinernema</taxon>
    </lineage>
</organism>
<evidence type="ECO:0000313" key="1">
    <source>
        <dbReference type="Proteomes" id="UP000095287"/>
    </source>
</evidence>
<proteinExistence type="predicted"/>
<keyword evidence="1" id="KW-1185">Reference proteome</keyword>